<gene>
    <name evidence="2" type="ORF">RIMI_LOCUS18358254</name>
</gene>
<reference evidence="2" key="1">
    <citation type="submission" date="2023-07" db="EMBL/GenBank/DDBJ databases">
        <authorList>
            <person name="Stuckert A."/>
        </authorList>
    </citation>
    <scope>NUCLEOTIDE SEQUENCE</scope>
</reference>
<dbReference type="Proteomes" id="UP001176940">
    <property type="component" value="Unassembled WGS sequence"/>
</dbReference>
<feature type="region of interest" description="Disordered" evidence="1">
    <location>
        <begin position="109"/>
        <end position="144"/>
    </location>
</feature>
<name>A0ABN9M9P2_9NEOB</name>
<comment type="caution">
    <text evidence="2">The sequence shown here is derived from an EMBL/GenBank/DDBJ whole genome shotgun (WGS) entry which is preliminary data.</text>
</comment>
<evidence type="ECO:0000313" key="3">
    <source>
        <dbReference type="Proteomes" id="UP001176940"/>
    </source>
</evidence>
<sequence length="144" mass="15367">MLHTMWPRWVLLRGRSMGALRRLYHGDKVATVGSRPDSSSPAYQESYDRMKALVTELQEKAERISFAAGRRSVFPAPPSSRRLHSDCSGRGRDDAYSVRGALCLISQSGDAGKMEAPGPDAGSCNQGSSSSGSTDLCAASMGAV</sequence>
<evidence type="ECO:0000256" key="1">
    <source>
        <dbReference type="SAM" id="MobiDB-lite"/>
    </source>
</evidence>
<evidence type="ECO:0000313" key="2">
    <source>
        <dbReference type="EMBL" id="CAJ0962694.1"/>
    </source>
</evidence>
<proteinExistence type="predicted"/>
<dbReference type="EMBL" id="CAUEEQ010055761">
    <property type="protein sequence ID" value="CAJ0962694.1"/>
    <property type="molecule type" value="Genomic_DNA"/>
</dbReference>
<keyword evidence="3" id="KW-1185">Reference proteome</keyword>
<organism evidence="2 3">
    <name type="scientific">Ranitomeya imitator</name>
    <name type="common">mimic poison frog</name>
    <dbReference type="NCBI Taxonomy" id="111125"/>
    <lineage>
        <taxon>Eukaryota</taxon>
        <taxon>Metazoa</taxon>
        <taxon>Chordata</taxon>
        <taxon>Craniata</taxon>
        <taxon>Vertebrata</taxon>
        <taxon>Euteleostomi</taxon>
        <taxon>Amphibia</taxon>
        <taxon>Batrachia</taxon>
        <taxon>Anura</taxon>
        <taxon>Neobatrachia</taxon>
        <taxon>Hyloidea</taxon>
        <taxon>Dendrobatidae</taxon>
        <taxon>Dendrobatinae</taxon>
        <taxon>Ranitomeya</taxon>
    </lineage>
</organism>
<protein>
    <submittedName>
        <fullName evidence="2">Uncharacterized protein</fullName>
    </submittedName>
</protein>
<accession>A0ABN9M9P2</accession>